<dbReference type="GO" id="GO:0005829">
    <property type="term" value="C:cytosol"/>
    <property type="evidence" value="ECO:0007669"/>
    <property type="project" value="TreeGrafter"/>
</dbReference>
<evidence type="ECO:0000256" key="3">
    <source>
        <dbReference type="ARBA" id="ARBA00022553"/>
    </source>
</evidence>
<dbReference type="InterPro" id="IPR011006">
    <property type="entry name" value="CheY-like_superfamily"/>
</dbReference>
<proteinExistence type="predicted"/>
<feature type="modified residue" description="4-aspartylphosphate" evidence="8">
    <location>
        <position position="52"/>
    </location>
</feature>
<protein>
    <submittedName>
        <fullName evidence="12">DNA-binding transcriptional dual regulator CpxR</fullName>
    </submittedName>
</protein>
<dbReference type="GO" id="GO:0000976">
    <property type="term" value="F:transcription cis-regulatory region binding"/>
    <property type="evidence" value="ECO:0007669"/>
    <property type="project" value="TreeGrafter"/>
</dbReference>
<dbReference type="Gene3D" id="3.40.50.2300">
    <property type="match status" value="1"/>
</dbReference>
<dbReference type="CDD" id="cd00383">
    <property type="entry name" value="trans_reg_C"/>
    <property type="match status" value="1"/>
</dbReference>
<dbReference type="SUPFAM" id="SSF52172">
    <property type="entry name" value="CheY-like"/>
    <property type="match status" value="1"/>
</dbReference>
<evidence type="ECO:0000259" key="11">
    <source>
        <dbReference type="PROSITE" id="PS51755"/>
    </source>
</evidence>
<keyword evidence="6 9" id="KW-0238">DNA-binding</keyword>
<evidence type="ECO:0000256" key="2">
    <source>
        <dbReference type="ARBA" id="ARBA00022490"/>
    </source>
</evidence>
<keyword evidence="4" id="KW-0902">Two-component regulatory system</keyword>
<feature type="domain" description="Response regulatory" evidence="10">
    <location>
        <begin position="3"/>
        <end position="116"/>
    </location>
</feature>
<dbReference type="Proteomes" id="UP001158598">
    <property type="component" value="Chromosome"/>
</dbReference>
<dbReference type="InterPro" id="IPR016032">
    <property type="entry name" value="Sig_transdc_resp-reg_C-effctor"/>
</dbReference>
<dbReference type="SMART" id="SM00448">
    <property type="entry name" value="REC"/>
    <property type="match status" value="1"/>
</dbReference>
<comment type="subcellular location">
    <subcellularLocation>
        <location evidence="1">Cytoplasm</location>
    </subcellularLocation>
</comment>
<sequence length="238" mass="26278">MTRLLLIDDDTALCELLSEYLALEGYAVEAVHDGEAGLAAALSGRYRLALLDVTLPRLNGFEVLKRIRQESSLPVLMLTARGDDFDRVVGLEIGADDYLPKPFNHRELVARIKAILRRTDPDSRPASGTRILEIDDLSINPANREVRRGGVPVELTAAEFLLLKTLAEVPGTLVGRDELTRIVLHRRLTPFDRAIDMHVSNLRRKLGEKPDGSPRIRTVRGSGYFYIGTPSGRGDGSA</sequence>
<dbReference type="FunFam" id="3.40.50.2300:FF:000001">
    <property type="entry name" value="DNA-binding response regulator PhoB"/>
    <property type="match status" value="1"/>
</dbReference>
<keyword evidence="7" id="KW-0804">Transcription</keyword>
<dbReference type="SUPFAM" id="SSF46894">
    <property type="entry name" value="C-terminal effector domain of the bipartite response regulators"/>
    <property type="match status" value="1"/>
</dbReference>
<dbReference type="InterPro" id="IPR001867">
    <property type="entry name" value="OmpR/PhoB-type_DNA-bd"/>
</dbReference>
<dbReference type="GO" id="GO:0006355">
    <property type="term" value="P:regulation of DNA-templated transcription"/>
    <property type="evidence" value="ECO:0007669"/>
    <property type="project" value="InterPro"/>
</dbReference>
<dbReference type="RefSeq" id="WP_017365375.1">
    <property type="nucleotide sequence ID" value="NZ_OX458332.1"/>
</dbReference>
<dbReference type="InterPro" id="IPR058124">
    <property type="entry name" value="CpxR-like_REC"/>
</dbReference>
<dbReference type="Pfam" id="PF00072">
    <property type="entry name" value="Response_reg"/>
    <property type="match status" value="1"/>
</dbReference>
<dbReference type="AlphaFoldDB" id="A0AA35XZ08"/>
<keyword evidence="3 8" id="KW-0597">Phosphoprotein</keyword>
<evidence type="ECO:0000256" key="9">
    <source>
        <dbReference type="PROSITE-ProRule" id="PRU01091"/>
    </source>
</evidence>
<dbReference type="PROSITE" id="PS50110">
    <property type="entry name" value="RESPONSE_REGULATORY"/>
    <property type="match status" value="1"/>
</dbReference>
<evidence type="ECO:0000256" key="5">
    <source>
        <dbReference type="ARBA" id="ARBA00023015"/>
    </source>
</evidence>
<evidence type="ECO:0000256" key="4">
    <source>
        <dbReference type="ARBA" id="ARBA00023012"/>
    </source>
</evidence>
<dbReference type="CDD" id="cd17623">
    <property type="entry name" value="REC_OmpR_CpxR"/>
    <property type="match status" value="1"/>
</dbReference>
<dbReference type="InterPro" id="IPR001789">
    <property type="entry name" value="Sig_transdc_resp-reg_receiver"/>
</dbReference>
<reference evidence="12" key="1">
    <citation type="submission" date="2023-03" db="EMBL/GenBank/DDBJ databases">
        <authorList>
            <person name="Pearce D."/>
        </authorList>
    </citation>
    <scope>NUCLEOTIDE SEQUENCE</scope>
    <source>
        <strain evidence="12">Mc</strain>
    </source>
</reference>
<keyword evidence="2" id="KW-0963">Cytoplasm</keyword>
<dbReference type="PANTHER" id="PTHR48111:SF39">
    <property type="entry name" value="TRANSCRIPTIONAL REGULATORY PROTEIN CPXR"/>
    <property type="match status" value="1"/>
</dbReference>
<dbReference type="Pfam" id="PF00486">
    <property type="entry name" value="Trans_reg_C"/>
    <property type="match status" value="1"/>
</dbReference>
<evidence type="ECO:0000256" key="1">
    <source>
        <dbReference type="ARBA" id="ARBA00004496"/>
    </source>
</evidence>
<dbReference type="EMBL" id="OX458332">
    <property type="protein sequence ID" value="CAI8841396.1"/>
    <property type="molecule type" value="Genomic_DNA"/>
</dbReference>
<dbReference type="GO" id="GO:0032993">
    <property type="term" value="C:protein-DNA complex"/>
    <property type="evidence" value="ECO:0007669"/>
    <property type="project" value="TreeGrafter"/>
</dbReference>
<evidence type="ECO:0000256" key="7">
    <source>
        <dbReference type="ARBA" id="ARBA00023163"/>
    </source>
</evidence>
<dbReference type="PANTHER" id="PTHR48111">
    <property type="entry name" value="REGULATOR OF RPOS"/>
    <property type="match status" value="1"/>
</dbReference>
<evidence type="ECO:0000313" key="12">
    <source>
        <dbReference type="EMBL" id="CAI8841396.1"/>
    </source>
</evidence>
<feature type="domain" description="OmpR/PhoB-type" evidence="11">
    <location>
        <begin position="129"/>
        <end position="228"/>
    </location>
</feature>
<dbReference type="InterPro" id="IPR039420">
    <property type="entry name" value="WalR-like"/>
</dbReference>
<evidence type="ECO:0000256" key="6">
    <source>
        <dbReference type="ARBA" id="ARBA00023125"/>
    </source>
</evidence>
<keyword evidence="5" id="KW-0805">Transcription regulation</keyword>
<dbReference type="Gene3D" id="6.10.250.690">
    <property type="match status" value="1"/>
</dbReference>
<dbReference type="InterPro" id="IPR036388">
    <property type="entry name" value="WH-like_DNA-bd_sf"/>
</dbReference>
<evidence type="ECO:0000313" key="13">
    <source>
        <dbReference type="Proteomes" id="UP001158598"/>
    </source>
</evidence>
<dbReference type="PROSITE" id="PS51755">
    <property type="entry name" value="OMPR_PHOB"/>
    <property type="match status" value="1"/>
</dbReference>
<evidence type="ECO:0000259" key="10">
    <source>
        <dbReference type="PROSITE" id="PS50110"/>
    </source>
</evidence>
<dbReference type="Gene3D" id="1.10.10.10">
    <property type="entry name" value="Winged helix-like DNA-binding domain superfamily/Winged helix DNA-binding domain"/>
    <property type="match status" value="1"/>
</dbReference>
<gene>
    <name evidence="12" type="primary">cpxR</name>
    <name evidence="12" type="ORF">MCNOR_2322</name>
</gene>
<evidence type="ECO:0000256" key="8">
    <source>
        <dbReference type="PROSITE-ProRule" id="PRU00169"/>
    </source>
</evidence>
<dbReference type="GO" id="GO:0000156">
    <property type="term" value="F:phosphorelay response regulator activity"/>
    <property type="evidence" value="ECO:0007669"/>
    <property type="project" value="TreeGrafter"/>
</dbReference>
<organism evidence="12 13">
    <name type="scientific">Methylococcus capsulatus</name>
    <dbReference type="NCBI Taxonomy" id="414"/>
    <lineage>
        <taxon>Bacteria</taxon>
        <taxon>Pseudomonadati</taxon>
        <taxon>Pseudomonadota</taxon>
        <taxon>Gammaproteobacteria</taxon>
        <taxon>Methylococcales</taxon>
        <taxon>Methylococcaceae</taxon>
        <taxon>Methylococcus</taxon>
    </lineage>
</organism>
<accession>A0AA35XZ08</accession>
<feature type="DNA-binding region" description="OmpR/PhoB-type" evidence="9">
    <location>
        <begin position="129"/>
        <end position="228"/>
    </location>
</feature>
<name>A0AA35XZ08_METCP</name>
<dbReference type="SMART" id="SM00862">
    <property type="entry name" value="Trans_reg_C"/>
    <property type="match status" value="1"/>
</dbReference>